<dbReference type="AlphaFoldDB" id="A0A1T5BFP7"/>
<evidence type="ECO:0000256" key="3">
    <source>
        <dbReference type="ARBA" id="ARBA00023163"/>
    </source>
</evidence>
<dbReference type="STRING" id="651661.SAMN05660293_00314"/>
<gene>
    <name evidence="5" type="ORF">SAMN05660293_00314</name>
</gene>
<feature type="domain" description="HTH deoR-type" evidence="4">
    <location>
        <begin position="3"/>
        <end position="58"/>
    </location>
</feature>
<keyword evidence="1" id="KW-0805">Transcription regulation</keyword>
<dbReference type="InterPro" id="IPR014036">
    <property type="entry name" value="DeoR-like_C"/>
</dbReference>
<dbReference type="Gene3D" id="3.40.50.1360">
    <property type="match status" value="1"/>
</dbReference>
<keyword evidence="2" id="KW-0238">DNA-binding</keyword>
<keyword evidence="3" id="KW-0804">Transcription</keyword>
<sequence>MNFQERKKKILTAVEESGSLSVFELSDKLGMSPATIRRDLHDIAEEGLLLRTHGGAMKIENPVLTSFVAKAGSNEENKEKIAQLAAEYVADGDIIFLDCGSTVFKMCRHLKKRNGIKVITNSLPIMAELIDVPSISLNLIGGEIDKQRKAVHGHKAIEHIGGYHAHKAFIGIDGISAQNGLTAHSEHESSITSAFIKNASQVFVLCDSSKIGKDSHIKFGSLSQVNSLFTDQDLDSSRKKQLVEKGLDVVIAK</sequence>
<dbReference type="Pfam" id="PF00455">
    <property type="entry name" value="DeoRC"/>
    <property type="match status" value="1"/>
</dbReference>
<accession>A0A1T5BFP7</accession>
<dbReference type="EMBL" id="FUZA01000001">
    <property type="protein sequence ID" value="SKB46122.1"/>
    <property type="molecule type" value="Genomic_DNA"/>
</dbReference>
<dbReference type="Proteomes" id="UP000190897">
    <property type="component" value="Unassembled WGS sequence"/>
</dbReference>
<dbReference type="PROSITE" id="PS00894">
    <property type="entry name" value="HTH_DEOR_1"/>
    <property type="match status" value="1"/>
</dbReference>
<dbReference type="OrthoDB" id="9797223at2"/>
<dbReference type="PANTHER" id="PTHR30363">
    <property type="entry name" value="HTH-TYPE TRANSCRIPTIONAL REGULATOR SRLR-RELATED"/>
    <property type="match status" value="1"/>
</dbReference>
<dbReference type="InterPro" id="IPR050313">
    <property type="entry name" value="Carb_Metab_HTH_regulators"/>
</dbReference>
<dbReference type="PROSITE" id="PS51000">
    <property type="entry name" value="HTH_DEOR_2"/>
    <property type="match status" value="1"/>
</dbReference>
<dbReference type="InterPro" id="IPR037171">
    <property type="entry name" value="NagB/RpiA_transferase-like"/>
</dbReference>
<evidence type="ECO:0000256" key="1">
    <source>
        <dbReference type="ARBA" id="ARBA00023015"/>
    </source>
</evidence>
<protein>
    <submittedName>
        <fullName evidence="5">Transcriptional regulator, DeoR family</fullName>
    </submittedName>
</protein>
<evidence type="ECO:0000313" key="6">
    <source>
        <dbReference type="Proteomes" id="UP000190897"/>
    </source>
</evidence>
<evidence type="ECO:0000313" key="5">
    <source>
        <dbReference type="EMBL" id="SKB46122.1"/>
    </source>
</evidence>
<dbReference type="PRINTS" id="PR00037">
    <property type="entry name" value="HTHLACR"/>
</dbReference>
<evidence type="ECO:0000256" key="2">
    <source>
        <dbReference type="ARBA" id="ARBA00023125"/>
    </source>
</evidence>
<evidence type="ECO:0000259" key="4">
    <source>
        <dbReference type="PROSITE" id="PS51000"/>
    </source>
</evidence>
<name>A0A1T5BFP7_9BACT</name>
<dbReference type="SMART" id="SM01134">
    <property type="entry name" value="DeoRC"/>
    <property type="match status" value="1"/>
</dbReference>
<proteinExistence type="predicted"/>
<dbReference type="SUPFAM" id="SSF100950">
    <property type="entry name" value="NagB/RpiA/CoA transferase-like"/>
    <property type="match status" value="1"/>
</dbReference>
<dbReference type="Pfam" id="PF08220">
    <property type="entry name" value="HTH_DeoR"/>
    <property type="match status" value="1"/>
</dbReference>
<dbReference type="RefSeq" id="WP_082212914.1">
    <property type="nucleotide sequence ID" value="NZ_FUZA01000001.1"/>
</dbReference>
<dbReference type="PANTHER" id="PTHR30363:SF44">
    <property type="entry name" value="AGA OPERON TRANSCRIPTIONAL REPRESSOR-RELATED"/>
    <property type="match status" value="1"/>
</dbReference>
<dbReference type="InterPro" id="IPR036390">
    <property type="entry name" value="WH_DNA-bd_sf"/>
</dbReference>
<dbReference type="SUPFAM" id="SSF46785">
    <property type="entry name" value="Winged helix' DNA-binding domain"/>
    <property type="match status" value="1"/>
</dbReference>
<reference evidence="6" key="1">
    <citation type="submission" date="2017-02" db="EMBL/GenBank/DDBJ databases">
        <authorList>
            <person name="Varghese N."/>
            <person name="Submissions S."/>
        </authorList>
    </citation>
    <scope>NUCLEOTIDE SEQUENCE [LARGE SCALE GENOMIC DNA]</scope>
    <source>
        <strain evidence="6">DSM 22270</strain>
    </source>
</reference>
<organism evidence="5 6">
    <name type="scientific">Dyadobacter psychrophilus</name>
    <dbReference type="NCBI Taxonomy" id="651661"/>
    <lineage>
        <taxon>Bacteria</taxon>
        <taxon>Pseudomonadati</taxon>
        <taxon>Bacteroidota</taxon>
        <taxon>Cytophagia</taxon>
        <taxon>Cytophagales</taxon>
        <taxon>Spirosomataceae</taxon>
        <taxon>Dyadobacter</taxon>
    </lineage>
</organism>
<dbReference type="GO" id="GO:0003677">
    <property type="term" value="F:DNA binding"/>
    <property type="evidence" value="ECO:0007669"/>
    <property type="project" value="UniProtKB-KW"/>
</dbReference>
<dbReference type="InterPro" id="IPR001034">
    <property type="entry name" value="DeoR_HTH"/>
</dbReference>
<dbReference type="InterPro" id="IPR018356">
    <property type="entry name" value="Tscrpt_reg_HTH_DeoR_CS"/>
</dbReference>
<keyword evidence="6" id="KW-1185">Reference proteome</keyword>
<dbReference type="Gene3D" id="1.10.10.10">
    <property type="entry name" value="Winged helix-like DNA-binding domain superfamily/Winged helix DNA-binding domain"/>
    <property type="match status" value="1"/>
</dbReference>
<dbReference type="SMART" id="SM00420">
    <property type="entry name" value="HTH_DEOR"/>
    <property type="match status" value="1"/>
</dbReference>
<dbReference type="GO" id="GO:0003700">
    <property type="term" value="F:DNA-binding transcription factor activity"/>
    <property type="evidence" value="ECO:0007669"/>
    <property type="project" value="InterPro"/>
</dbReference>
<dbReference type="InterPro" id="IPR036388">
    <property type="entry name" value="WH-like_DNA-bd_sf"/>
</dbReference>